<dbReference type="AlphaFoldDB" id="B0T9B8"/>
<feature type="region of interest" description="Disordered" evidence="1">
    <location>
        <begin position="48"/>
        <end position="110"/>
    </location>
</feature>
<dbReference type="InterPro" id="IPR011681">
    <property type="entry name" value="GcrA"/>
</dbReference>
<dbReference type="OrthoDB" id="9798071at2"/>
<reference evidence="2" key="1">
    <citation type="submission" date="2008-01" db="EMBL/GenBank/DDBJ databases">
        <title>Complete sequence of plasmid1 pCAUL01 of Caulobacter sp. K31.</title>
        <authorList>
            <consortium name="US DOE Joint Genome Institute"/>
            <person name="Copeland A."/>
            <person name="Lucas S."/>
            <person name="Lapidus A."/>
            <person name="Barry K."/>
            <person name="Glavina del Rio T."/>
            <person name="Dalin E."/>
            <person name="Tice H."/>
            <person name="Pitluck S."/>
            <person name="Bruce D."/>
            <person name="Goodwin L."/>
            <person name="Thompson L.S."/>
            <person name="Brettin T."/>
            <person name="Detter J.C."/>
            <person name="Han C."/>
            <person name="Schmutz J."/>
            <person name="Larimer F."/>
            <person name="Land M."/>
            <person name="Hauser L."/>
            <person name="Kyrpides N."/>
            <person name="Kim E."/>
            <person name="Stephens C."/>
            <person name="Richardson P."/>
        </authorList>
    </citation>
    <scope>NUCLEOTIDE SEQUENCE [LARGE SCALE GENOMIC DNA]</scope>
    <source>
        <plasmid evidence="2">K31</plasmid>
        <plasmid evidence="2">pCAUL01</plasmid>
    </source>
</reference>
<feature type="compositionally biased region" description="Low complexity" evidence="1">
    <location>
        <begin position="58"/>
        <end position="88"/>
    </location>
</feature>
<evidence type="ECO:0000256" key="1">
    <source>
        <dbReference type="SAM" id="MobiDB-lite"/>
    </source>
</evidence>
<dbReference type="EMBL" id="CP000928">
    <property type="protein sequence ID" value="ABZ74293.1"/>
    <property type="molecule type" value="Genomic_DNA"/>
</dbReference>
<feature type="compositionally biased region" description="Pro residues" evidence="1">
    <location>
        <begin position="89"/>
        <end position="101"/>
    </location>
</feature>
<geneLocation type="plasmid" evidence="2">
    <name>pCAUL01</name>
</geneLocation>
<evidence type="ECO:0000313" key="2">
    <source>
        <dbReference type="EMBL" id="ABZ74293.1"/>
    </source>
</evidence>
<feature type="compositionally biased region" description="Basic and acidic residues" evidence="1">
    <location>
        <begin position="170"/>
        <end position="180"/>
    </location>
</feature>
<keyword evidence="2" id="KW-0614">Plasmid</keyword>
<proteinExistence type="predicted"/>
<dbReference type="KEGG" id="cak:Caul_5173"/>
<organism evidence="2">
    <name type="scientific">Caulobacter sp. (strain K31)</name>
    <dbReference type="NCBI Taxonomy" id="366602"/>
    <lineage>
        <taxon>Bacteria</taxon>
        <taxon>Pseudomonadati</taxon>
        <taxon>Pseudomonadota</taxon>
        <taxon>Alphaproteobacteria</taxon>
        <taxon>Caulobacterales</taxon>
        <taxon>Caulobacteraceae</taxon>
        <taxon>Caulobacter</taxon>
    </lineage>
</organism>
<name>B0T9B8_CAUSK</name>
<dbReference type="Pfam" id="PF07750">
    <property type="entry name" value="GcrA"/>
    <property type="match status" value="1"/>
</dbReference>
<gene>
    <name evidence="2" type="ordered locus">Caul_5173</name>
</gene>
<protein>
    <submittedName>
        <fullName evidence="2">GcrA cell cycle regulator</fullName>
    </submittedName>
</protein>
<feature type="region of interest" description="Disordered" evidence="1">
    <location>
        <begin position="161"/>
        <end position="188"/>
    </location>
</feature>
<sequence length="188" mass="19718">MSSSCWSPERVQALRGLWGQGQSAAQIAKALGGVTRNAVIGKVHRLGLAKRASPAPPQAGAAPQGTAVSKPQASRSPPLPSRRPTSGPRRPPTEPPRPKPPSASASRSRPALVVEAVAQVFDAAALTAHVCRWPIGDPRDTDFGYCAAPATGAGPYCLAHHQRAHPPRRQGGDDRHDRRPAARVARTG</sequence>
<dbReference type="HOGENOM" id="CLU_096417_1_0_5"/>
<accession>B0T9B8</accession>